<dbReference type="SMART" id="SM00184">
    <property type="entry name" value="RING"/>
    <property type="match status" value="1"/>
</dbReference>
<reference evidence="8" key="1">
    <citation type="submission" date="2022-08" db="EMBL/GenBank/DDBJ databases">
        <authorList>
            <person name="Marques A."/>
        </authorList>
    </citation>
    <scope>NUCLEOTIDE SEQUENCE</scope>
    <source>
        <strain evidence="8">RhyPub2mFocal</strain>
        <tissue evidence="8">Leaves</tissue>
    </source>
</reference>
<dbReference type="GO" id="GO:0016567">
    <property type="term" value="P:protein ubiquitination"/>
    <property type="evidence" value="ECO:0007669"/>
    <property type="project" value="TreeGrafter"/>
</dbReference>
<evidence type="ECO:0000256" key="2">
    <source>
        <dbReference type="ARBA" id="ARBA00022771"/>
    </source>
</evidence>
<feature type="region of interest" description="Disordered" evidence="5">
    <location>
        <begin position="979"/>
        <end position="1024"/>
    </location>
</feature>
<dbReference type="InterPro" id="IPR001841">
    <property type="entry name" value="Znf_RING"/>
</dbReference>
<evidence type="ECO:0000256" key="5">
    <source>
        <dbReference type="SAM" id="MobiDB-lite"/>
    </source>
</evidence>
<feature type="region of interest" description="Disordered" evidence="5">
    <location>
        <begin position="909"/>
        <end position="960"/>
    </location>
</feature>
<dbReference type="InterPro" id="IPR001965">
    <property type="entry name" value="Znf_PHD"/>
</dbReference>
<keyword evidence="2 4" id="KW-0863">Zinc-finger</keyword>
<dbReference type="InterPro" id="IPR011011">
    <property type="entry name" value="Znf_FYVE_PHD"/>
</dbReference>
<feature type="compositionally biased region" description="Basic and acidic residues" evidence="5">
    <location>
        <begin position="691"/>
        <end position="702"/>
    </location>
</feature>
<gene>
    <name evidence="8" type="ORF">LUZ62_019442</name>
</gene>
<dbReference type="PANTHER" id="PTHR15315:SF26">
    <property type="entry name" value="E3 UBIQUITIN-PROTEIN LIGASE NRDP1"/>
    <property type="match status" value="1"/>
</dbReference>
<name>A0AAV8GUD1_9POAL</name>
<feature type="compositionally biased region" description="Basic and acidic residues" evidence="5">
    <location>
        <begin position="659"/>
        <end position="680"/>
    </location>
</feature>
<dbReference type="PROSITE" id="PS00518">
    <property type="entry name" value="ZF_RING_1"/>
    <property type="match status" value="1"/>
</dbReference>
<evidence type="ECO:0000313" key="8">
    <source>
        <dbReference type="EMBL" id="KAJ4806876.1"/>
    </source>
</evidence>
<keyword evidence="9" id="KW-1185">Reference proteome</keyword>
<dbReference type="SMART" id="SM00249">
    <property type="entry name" value="PHD"/>
    <property type="match status" value="1"/>
</dbReference>
<dbReference type="Pfam" id="PF13639">
    <property type="entry name" value="zf-RING_2"/>
    <property type="match status" value="1"/>
</dbReference>
<evidence type="ECO:0000259" key="7">
    <source>
        <dbReference type="PROSITE" id="PS50089"/>
    </source>
</evidence>
<dbReference type="PANTHER" id="PTHR15315">
    <property type="entry name" value="RING FINGER PROTEIN 41, 151"/>
    <property type="match status" value="1"/>
</dbReference>
<feature type="domain" description="RING-type" evidence="7">
    <location>
        <begin position="117"/>
        <end position="156"/>
    </location>
</feature>
<evidence type="ECO:0000313" key="9">
    <source>
        <dbReference type="Proteomes" id="UP001140206"/>
    </source>
</evidence>
<dbReference type="AlphaFoldDB" id="A0AAV8GUD1"/>
<dbReference type="GO" id="GO:0008270">
    <property type="term" value="F:zinc ion binding"/>
    <property type="evidence" value="ECO:0007669"/>
    <property type="project" value="UniProtKB-KW"/>
</dbReference>
<dbReference type="InterPro" id="IPR013083">
    <property type="entry name" value="Znf_RING/FYVE/PHD"/>
</dbReference>
<protein>
    <submittedName>
        <fullName evidence="8">RING/U-box protein</fullName>
    </submittedName>
</protein>
<dbReference type="EMBL" id="JAMFTS010000001">
    <property type="protein sequence ID" value="KAJ4806876.1"/>
    <property type="molecule type" value="Genomic_DNA"/>
</dbReference>
<dbReference type="SUPFAM" id="SSF57850">
    <property type="entry name" value="RING/U-box"/>
    <property type="match status" value="1"/>
</dbReference>
<dbReference type="GO" id="GO:0061630">
    <property type="term" value="F:ubiquitin protein ligase activity"/>
    <property type="evidence" value="ECO:0007669"/>
    <property type="project" value="TreeGrafter"/>
</dbReference>
<proteinExistence type="predicted"/>
<feature type="region of interest" description="Disordered" evidence="5">
    <location>
        <begin position="644"/>
        <end position="702"/>
    </location>
</feature>
<evidence type="ECO:0000256" key="1">
    <source>
        <dbReference type="ARBA" id="ARBA00022723"/>
    </source>
</evidence>
<feature type="region of interest" description="Disordered" evidence="5">
    <location>
        <begin position="875"/>
        <end position="894"/>
    </location>
</feature>
<dbReference type="Pfam" id="PF00628">
    <property type="entry name" value="PHD"/>
    <property type="match status" value="1"/>
</dbReference>
<dbReference type="Gene3D" id="3.30.40.10">
    <property type="entry name" value="Zinc/RING finger domain, C3HC4 (zinc finger)"/>
    <property type="match status" value="2"/>
</dbReference>
<organism evidence="8 9">
    <name type="scientific">Rhynchospora pubera</name>
    <dbReference type="NCBI Taxonomy" id="906938"/>
    <lineage>
        <taxon>Eukaryota</taxon>
        <taxon>Viridiplantae</taxon>
        <taxon>Streptophyta</taxon>
        <taxon>Embryophyta</taxon>
        <taxon>Tracheophyta</taxon>
        <taxon>Spermatophyta</taxon>
        <taxon>Magnoliopsida</taxon>
        <taxon>Liliopsida</taxon>
        <taxon>Poales</taxon>
        <taxon>Cyperaceae</taxon>
        <taxon>Cyperoideae</taxon>
        <taxon>Rhynchosporeae</taxon>
        <taxon>Rhynchospora</taxon>
    </lineage>
</organism>
<dbReference type="PROSITE" id="PS50016">
    <property type="entry name" value="ZF_PHD_2"/>
    <property type="match status" value="1"/>
</dbReference>
<feature type="domain" description="PHD-type" evidence="6">
    <location>
        <begin position="149"/>
        <end position="270"/>
    </location>
</feature>
<evidence type="ECO:0000256" key="4">
    <source>
        <dbReference type="PROSITE-ProRule" id="PRU00175"/>
    </source>
</evidence>
<dbReference type="SUPFAM" id="SSF57903">
    <property type="entry name" value="FYVE/PHD zinc finger"/>
    <property type="match status" value="1"/>
</dbReference>
<dbReference type="InterPro" id="IPR017907">
    <property type="entry name" value="Znf_RING_CS"/>
</dbReference>
<sequence length="1144" mass="126212">MVKAYNLQFLSNGLNKVNKQPKSLSNISPRSNLAGPIVSDLTHPVNREGTISQFSPGPLPLLLPTNVDSGNRERDRHHLPTGGVRMELEENSDLVSIGVAFGAKDDLEDATLNGEVCVICTGVVTERGVLDCCQHWFCYECIEQWAAFSNHCPICKIDFHSITFLPVDDTSNCTEGGESSLLIEGDDWYIKEGEIDTLFFPANYISEENVKCLDEAGCKIRSGLATYGDSISDTSVACDSCENWYHAICVDFDPNDNCSGGWICPRCASDPSQVKQVSILKDSPKPNFDGKAGDLAASSLPGNVSVSIDDGETAVVVSFHKGSMDNWEQGRKSESELLLKESEMFPKDEKFPLVLSPIHDPVPEESACGESNLRSGTNEEIKVKVCDGSVALESKPAVSNEPLHDIDMVDTTEERADNLVRENLSNVSQSQKPIELRGQTTKRRYLESMMEPVAVSKKAKLASTNIMSIVTELSPRTSNKDKVNTGVRTRTIMRNQIGDKKPSDVDKLQTEIKTLKDSINDDSLLRAVRTVIATNKAGPSSVRVKRPTAQTGKARQNLMKKIYSTSTGRRRPAWQRDCEVEFWKYRCNSKVDQEKVENLQSILDLLKKGSTWSELCQGQNEKSKDSILSRVYLADASVLPRKDDIKPLSDVSGASVEKCNQDKPENGDKSRVVPVKKENKITVGKGLSNQDKNENHSGETKVDKRKWALEVLARKNASLESGANKEKSQDGLLLKGNYPLLAQLPVDMRPVLMASRHNKVPVSVRQAQLYRIAEQFLRASGPSNCHSAETELAVADAINIEKEICERSNSKLVYLNLVSQSLRQHTNKSTLDTVENIQNVGKSECVDGDGDMEQANDDVEKANDGDAEKALRMAGLLSDSPPNSPERNDYSVENNTSLKGETALVCTETEEMQDGQRKEPGIECIGSDHPESERGKRKLEDNIDPTIESSISDQKADSGIPKTNSVVVKASENEVADGKTAFVRETGDKKNYDWNKHVNKDSDDNNSRRDDCKDGCESEGESCAGSKSILHNRERLTCSPSHSMVCENAPKEDKPRGPVNQKPSDSALAISKKVEAYVKEHIRPLCKSGVISVGQYRWAVGKTTEKVMKYHQKDKSASFLIKEGEKVKKLAEQYVEAAQKMADL</sequence>
<accession>A0AAV8GUD1</accession>
<evidence type="ECO:0000256" key="3">
    <source>
        <dbReference type="ARBA" id="ARBA00022833"/>
    </source>
</evidence>
<dbReference type="PROSITE" id="PS50089">
    <property type="entry name" value="ZF_RING_2"/>
    <property type="match status" value="1"/>
</dbReference>
<comment type="caution">
    <text evidence="8">The sequence shown here is derived from an EMBL/GenBank/DDBJ whole genome shotgun (WGS) entry which is preliminary data.</text>
</comment>
<dbReference type="InterPro" id="IPR019787">
    <property type="entry name" value="Znf_PHD-finger"/>
</dbReference>
<keyword evidence="1" id="KW-0479">Metal-binding</keyword>
<feature type="compositionally biased region" description="Basic and acidic residues" evidence="5">
    <location>
        <begin position="985"/>
        <end position="1016"/>
    </location>
</feature>
<evidence type="ECO:0000259" key="6">
    <source>
        <dbReference type="PROSITE" id="PS50016"/>
    </source>
</evidence>
<feature type="compositionally biased region" description="Basic and acidic residues" evidence="5">
    <location>
        <begin position="914"/>
        <end position="941"/>
    </location>
</feature>
<dbReference type="Proteomes" id="UP001140206">
    <property type="component" value="Chromosome 1"/>
</dbReference>
<keyword evidence="3" id="KW-0862">Zinc</keyword>